<dbReference type="PANTHER" id="PTHR43188">
    <property type="entry name" value="ACYL-COENZYME A OXIDASE"/>
    <property type="match status" value="1"/>
</dbReference>
<evidence type="ECO:0000259" key="8">
    <source>
        <dbReference type="Pfam" id="PF02771"/>
    </source>
</evidence>
<keyword evidence="4 5" id="KW-0274">FAD</keyword>
<keyword evidence="10" id="KW-1185">Reference proteome</keyword>
<dbReference type="InterPro" id="IPR046373">
    <property type="entry name" value="Acyl-CoA_Oxase/DH_mid-dom_sf"/>
</dbReference>
<dbReference type="InterPro" id="IPR013786">
    <property type="entry name" value="AcylCoA_DH/ox_N"/>
</dbReference>
<sequence>MHTDGTGSTTIGATMTLTTPAAPAAPAAAELLDADFYGFQHQLTATEQAAVGRVRDFMEREVRPVADDYWDRAECPVHLFKPFAELGSVGAAWAETAQFENSAVFRGWVGMELARVDSSFCTFIGVSSGLAMSSIGLGGSAEQRAQWLPPMARGDLIGAFGLTEPLSGSDTARGLRTTATRHGDTWVLNGAKRWIGNATFADVVVIWAKDTADDQVKGFLVRKGTPGFSATKIERKQSLRIVQNADITLDGVEIAEADRLQGVDGFKDLANVLRVTRDGVAWQSLGTMIGAYEAAVRYTAEREQFGNPIASYQLVQDKLATALGNITASLGVCVRVAQMQDDGTQRDEHAALAKAFVTTRMRETVALAREVCGGNGITLDTGVARYFADAEAVYTFEGTRDMNQLIVGRSITGHAAFV</sequence>
<dbReference type="Gene3D" id="1.10.540.10">
    <property type="entry name" value="Acyl-CoA dehydrogenase/oxidase, N-terminal domain"/>
    <property type="match status" value="1"/>
</dbReference>
<evidence type="ECO:0000256" key="2">
    <source>
        <dbReference type="ARBA" id="ARBA00009347"/>
    </source>
</evidence>
<dbReference type="InterPro" id="IPR006089">
    <property type="entry name" value="Acyl-CoA_DH_CS"/>
</dbReference>
<dbReference type="Pfam" id="PF02770">
    <property type="entry name" value="Acyl-CoA_dh_M"/>
    <property type="match status" value="1"/>
</dbReference>
<dbReference type="InterPro" id="IPR006091">
    <property type="entry name" value="Acyl-CoA_Oxase/DH_mid-dom"/>
</dbReference>
<protein>
    <submittedName>
        <fullName evidence="9">Acyl-CoA dehydrogenase family protein</fullName>
    </submittedName>
</protein>
<dbReference type="EMBL" id="BAABID010000008">
    <property type="protein sequence ID" value="GAA4725988.1"/>
    <property type="molecule type" value="Genomic_DNA"/>
</dbReference>
<dbReference type="Gene3D" id="1.20.140.10">
    <property type="entry name" value="Butyryl-CoA Dehydrogenase, subunit A, domain 3"/>
    <property type="match status" value="1"/>
</dbReference>
<feature type="domain" description="Acyl-CoA oxidase/dehydrogenase middle" evidence="7">
    <location>
        <begin position="159"/>
        <end position="252"/>
    </location>
</feature>
<keyword evidence="3 5" id="KW-0285">Flavoprotein</keyword>
<comment type="caution">
    <text evidence="9">The sequence shown here is derived from an EMBL/GenBank/DDBJ whole genome shotgun (WGS) entry which is preliminary data.</text>
</comment>
<dbReference type="PROSITE" id="PS00073">
    <property type="entry name" value="ACYL_COA_DH_2"/>
    <property type="match status" value="1"/>
</dbReference>
<evidence type="ECO:0000256" key="3">
    <source>
        <dbReference type="ARBA" id="ARBA00022630"/>
    </source>
</evidence>
<dbReference type="Proteomes" id="UP001500956">
    <property type="component" value="Unassembled WGS sequence"/>
</dbReference>
<dbReference type="InterPro" id="IPR036250">
    <property type="entry name" value="AcylCo_DH-like_C"/>
</dbReference>
<dbReference type="InterPro" id="IPR009075">
    <property type="entry name" value="AcylCo_DH/oxidase_C"/>
</dbReference>
<dbReference type="Pfam" id="PF02771">
    <property type="entry name" value="Acyl-CoA_dh_N"/>
    <property type="match status" value="1"/>
</dbReference>
<organism evidence="9 10">
    <name type="scientific">Isoptericola chiayiensis</name>
    <dbReference type="NCBI Taxonomy" id="579446"/>
    <lineage>
        <taxon>Bacteria</taxon>
        <taxon>Bacillati</taxon>
        <taxon>Actinomycetota</taxon>
        <taxon>Actinomycetes</taxon>
        <taxon>Micrococcales</taxon>
        <taxon>Promicromonosporaceae</taxon>
        <taxon>Isoptericola</taxon>
    </lineage>
</organism>
<proteinExistence type="inferred from homology"/>
<evidence type="ECO:0000259" key="6">
    <source>
        <dbReference type="Pfam" id="PF00441"/>
    </source>
</evidence>
<comment type="similarity">
    <text evidence="2 5">Belongs to the acyl-CoA dehydrogenase family.</text>
</comment>
<evidence type="ECO:0000256" key="1">
    <source>
        <dbReference type="ARBA" id="ARBA00001974"/>
    </source>
</evidence>
<dbReference type="InterPro" id="IPR037069">
    <property type="entry name" value="AcylCoA_DH/ox_N_sf"/>
</dbReference>
<dbReference type="InterPro" id="IPR009100">
    <property type="entry name" value="AcylCoA_DH/oxidase_NM_dom_sf"/>
</dbReference>
<keyword evidence="5" id="KW-0560">Oxidoreductase</keyword>
<reference evidence="10" key="1">
    <citation type="journal article" date="2019" name="Int. J. Syst. Evol. Microbiol.">
        <title>The Global Catalogue of Microorganisms (GCM) 10K type strain sequencing project: providing services to taxonomists for standard genome sequencing and annotation.</title>
        <authorList>
            <consortium name="The Broad Institute Genomics Platform"/>
            <consortium name="The Broad Institute Genome Sequencing Center for Infectious Disease"/>
            <person name="Wu L."/>
            <person name="Ma J."/>
        </authorList>
    </citation>
    <scope>NUCLEOTIDE SEQUENCE [LARGE SCALE GENOMIC DNA]</scope>
    <source>
        <strain evidence="10">JCM 18063</strain>
    </source>
</reference>
<feature type="domain" description="Acyl-CoA dehydrogenase/oxidase C-terminal" evidence="6">
    <location>
        <begin position="264"/>
        <end position="411"/>
    </location>
</feature>
<evidence type="ECO:0000313" key="10">
    <source>
        <dbReference type="Proteomes" id="UP001500956"/>
    </source>
</evidence>
<gene>
    <name evidence="9" type="ORF">GCM10023216_15540</name>
</gene>
<evidence type="ECO:0000256" key="5">
    <source>
        <dbReference type="RuleBase" id="RU362125"/>
    </source>
</evidence>
<dbReference type="Gene3D" id="2.40.110.10">
    <property type="entry name" value="Butyryl-CoA Dehydrogenase, subunit A, domain 2"/>
    <property type="match status" value="1"/>
</dbReference>
<dbReference type="SUPFAM" id="SSF56645">
    <property type="entry name" value="Acyl-CoA dehydrogenase NM domain-like"/>
    <property type="match status" value="1"/>
</dbReference>
<evidence type="ECO:0000259" key="7">
    <source>
        <dbReference type="Pfam" id="PF02770"/>
    </source>
</evidence>
<evidence type="ECO:0000256" key="4">
    <source>
        <dbReference type="ARBA" id="ARBA00022827"/>
    </source>
</evidence>
<dbReference type="InterPro" id="IPR045008">
    <property type="entry name" value="ACX4-like"/>
</dbReference>
<name>A0ABP8YEE0_9MICO</name>
<dbReference type="Pfam" id="PF00441">
    <property type="entry name" value="Acyl-CoA_dh_1"/>
    <property type="match status" value="1"/>
</dbReference>
<dbReference type="PANTHER" id="PTHR43188:SF1">
    <property type="entry name" value="ACYL-COA DEHYDROGENASE"/>
    <property type="match status" value="1"/>
</dbReference>
<comment type="cofactor">
    <cofactor evidence="1 5">
        <name>FAD</name>
        <dbReference type="ChEBI" id="CHEBI:57692"/>
    </cofactor>
</comment>
<dbReference type="SUPFAM" id="SSF47203">
    <property type="entry name" value="Acyl-CoA dehydrogenase C-terminal domain-like"/>
    <property type="match status" value="1"/>
</dbReference>
<evidence type="ECO:0000313" key="9">
    <source>
        <dbReference type="EMBL" id="GAA4725988.1"/>
    </source>
</evidence>
<feature type="domain" description="Acyl-CoA dehydrogenase/oxidase N-terminal" evidence="8">
    <location>
        <begin position="45"/>
        <end position="155"/>
    </location>
</feature>
<accession>A0ABP8YEE0</accession>